<accession>A0A4C1VTN3</accession>
<dbReference type="Proteomes" id="UP000299102">
    <property type="component" value="Unassembled WGS sequence"/>
</dbReference>
<sequence length="181" mass="20882">METKCRKYYTESVGTHEAAASADYLKGKGNSQIMLIVYRAVLYYKVSRRRAPGLYNRENCATGWRVARPVNVTCPRRRRLCRVQRRARHGSPLLCDSIVGRQSRQLVMITARRRPRRALKKPPGFVSILRTKFRERLLNGPAVVSAALDSAEYAAWNVNAARWARRSSKRFETSSRVYVRH</sequence>
<proteinExistence type="predicted"/>
<comment type="caution">
    <text evidence="1">The sequence shown here is derived from an EMBL/GenBank/DDBJ whole genome shotgun (WGS) entry which is preliminary data.</text>
</comment>
<evidence type="ECO:0000313" key="2">
    <source>
        <dbReference type="Proteomes" id="UP000299102"/>
    </source>
</evidence>
<gene>
    <name evidence="1" type="ORF">EVAR_31995_1</name>
</gene>
<organism evidence="1 2">
    <name type="scientific">Eumeta variegata</name>
    <name type="common">Bagworm moth</name>
    <name type="synonym">Eumeta japonica</name>
    <dbReference type="NCBI Taxonomy" id="151549"/>
    <lineage>
        <taxon>Eukaryota</taxon>
        <taxon>Metazoa</taxon>
        <taxon>Ecdysozoa</taxon>
        <taxon>Arthropoda</taxon>
        <taxon>Hexapoda</taxon>
        <taxon>Insecta</taxon>
        <taxon>Pterygota</taxon>
        <taxon>Neoptera</taxon>
        <taxon>Endopterygota</taxon>
        <taxon>Lepidoptera</taxon>
        <taxon>Glossata</taxon>
        <taxon>Ditrysia</taxon>
        <taxon>Tineoidea</taxon>
        <taxon>Psychidae</taxon>
        <taxon>Oiketicinae</taxon>
        <taxon>Eumeta</taxon>
    </lineage>
</organism>
<evidence type="ECO:0000313" key="1">
    <source>
        <dbReference type="EMBL" id="GBP41677.1"/>
    </source>
</evidence>
<name>A0A4C1VTN3_EUMVA</name>
<dbReference type="AlphaFoldDB" id="A0A4C1VTN3"/>
<reference evidence="1 2" key="1">
    <citation type="journal article" date="2019" name="Commun. Biol.">
        <title>The bagworm genome reveals a unique fibroin gene that provides high tensile strength.</title>
        <authorList>
            <person name="Kono N."/>
            <person name="Nakamura H."/>
            <person name="Ohtoshi R."/>
            <person name="Tomita M."/>
            <person name="Numata K."/>
            <person name="Arakawa K."/>
        </authorList>
    </citation>
    <scope>NUCLEOTIDE SEQUENCE [LARGE SCALE GENOMIC DNA]</scope>
</reference>
<keyword evidence="2" id="KW-1185">Reference proteome</keyword>
<protein>
    <submittedName>
        <fullName evidence="1">Uncharacterized protein</fullName>
    </submittedName>
</protein>
<dbReference type="EMBL" id="BGZK01000403">
    <property type="protein sequence ID" value="GBP41677.1"/>
    <property type="molecule type" value="Genomic_DNA"/>
</dbReference>